<keyword evidence="1" id="KW-0472">Membrane</keyword>
<organism evidence="2">
    <name type="scientific">Gibberella zeae</name>
    <name type="common">Wheat head blight fungus</name>
    <name type="synonym">Fusarium graminearum</name>
    <dbReference type="NCBI Taxonomy" id="5518"/>
    <lineage>
        <taxon>Eukaryota</taxon>
        <taxon>Fungi</taxon>
        <taxon>Dikarya</taxon>
        <taxon>Ascomycota</taxon>
        <taxon>Pezizomycotina</taxon>
        <taxon>Sordariomycetes</taxon>
        <taxon>Hypocreomycetidae</taxon>
        <taxon>Hypocreales</taxon>
        <taxon>Nectriaceae</taxon>
        <taxon>Fusarium</taxon>
    </lineage>
</organism>
<feature type="transmembrane region" description="Helical" evidence="1">
    <location>
        <begin position="117"/>
        <end position="143"/>
    </location>
</feature>
<feature type="transmembrane region" description="Helical" evidence="1">
    <location>
        <begin position="171"/>
        <end position="196"/>
    </location>
</feature>
<keyword evidence="1" id="KW-1133">Transmembrane helix</keyword>
<accession>A0A4E9EQZ6</accession>
<keyword evidence="1" id="KW-0812">Transmembrane</keyword>
<protein>
    <submittedName>
        <fullName evidence="2">Uncharacterized protein</fullName>
    </submittedName>
</protein>
<feature type="transmembrane region" description="Helical" evidence="1">
    <location>
        <begin position="76"/>
        <end position="97"/>
    </location>
</feature>
<evidence type="ECO:0000256" key="1">
    <source>
        <dbReference type="SAM" id="Phobius"/>
    </source>
</evidence>
<evidence type="ECO:0000313" key="2">
    <source>
        <dbReference type="EMBL" id="VIO64834.1"/>
    </source>
</evidence>
<dbReference type="EMBL" id="CAAKMV010000207">
    <property type="protein sequence ID" value="VIO64834.1"/>
    <property type="molecule type" value="Genomic_DNA"/>
</dbReference>
<reference evidence="2" key="1">
    <citation type="submission" date="2019-04" db="EMBL/GenBank/DDBJ databases">
        <authorList>
            <person name="Melise S."/>
            <person name="Noan J."/>
            <person name="Okalmin O."/>
        </authorList>
    </citation>
    <scope>NUCLEOTIDE SEQUENCE</scope>
    <source>
        <strain evidence="2">FN9</strain>
    </source>
</reference>
<sequence length="232" mass="25763">MLRQPPKALSLAIESSSYLTVPWHGNNQRMMDAVKKVFPFHLAAWQVATTTIDAAVNEPNEYKSDRMIRQWRTAMLAQLSNVEIIGSIMSATIVGAFTWPSLERLSPVANTMVRTLWYSSLVLGVGAVALSLQQSVFLMRIGCLPQANAMCRRMLSRDIGLGQRIPRWDQVILWQTAVGLLEFSIYTWLGGFIAFVGDTTYMGLSSPGKGNQVVGNTTQAHLRKTDKLTCVI</sequence>
<name>A0A4E9EQZ6_GIBZA</name>
<dbReference type="AlphaFoldDB" id="A0A4E9EQZ6"/>
<gene>
    <name evidence="2" type="ORF">FUG_LOCUS580806</name>
</gene>
<proteinExistence type="predicted"/>